<feature type="domain" description="Orn/DAP/Arg decarboxylase 2 N-terminal" evidence="3">
    <location>
        <begin position="52"/>
        <end position="278"/>
    </location>
</feature>
<dbReference type="PANTHER" id="PTHR43727:SF2">
    <property type="entry name" value="GROUP IV DECARBOXYLASE"/>
    <property type="match status" value="1"/>
</dbReference>
<dbReference type="InterPro" id="IPR009006">
    <property type="entry name" value="Ala_racemase/Decarboxylase_C"/>
</dbReference>
<comment type="cofactor">
    <cofactor evidence="1">
        <name>pyridoxal 5'-phosphate</name>
        <dbReference type="ChEBI" id="CHEBI:597326"/>
    </cofactor>
</comment>
<dbReference type="SUPFAM" id="SSF50621">
    <property type="entry name" value="Alanine racemase C-terminal domain-like"/>
    <property type="match status" value="1"/>
</dbReference>
<dbReference type="Pfam" id="PF02784">
    <property type="entry name" value="Orn_Arg_deC_N"/>
    <property type="match status" value="1"/>
</dbReference>
<evidence type="ECO:0000259" key="3">
    <source>
        <dbReference type="Pfam" id="PF02784"/>
    </source>
</evidence>
<dbReference type="InterPro" id="IPR000183">
    <property type="entry name" value="Orn/DAP/Arg_de-COase"/>
</dbReference>
<protein>
    <recommendedName>
        <fullName evidence="3">Orn/DAP/Arg decarboxylase 2 N-terminal domain-containing protein</fullName>
    </recommendedName>
</protein>
<dbReference type="Gene3D" id="2.40.37.10">
    <property type="entry name" value="Lyase, Ornithine Decarboxylase, Chain A, domain 1"/>
    <property type="match status" value="1"/>
</dbReference>
<dbReference type="PRINTS" id="PR01179">
    <property type="entry name" value="ODADCRBXLASE"/>
</dbReference>
<dbReference type="GO" id="GO:0008836">
    <property type="term" value="F:diaminopimelate decarboxylase activity"/>
    <property type="evidence" value="ECO:0007669"/>
    <property type="project" value="TreeGrafter"/>
</dbReference>
<dbReference type="GO" id="GO:0009089">
    <property type="term" value="P:lysine biosynthetic process via diaminopimelate"/>
    <property type="evidence" value="ECO:0007669"/>
    <property type="project" value="TreeGrafter"/>
</dbReference>
<evidence type="ECO:0000256" key="2">
    <source>
        <dbReference type="ARBA" id="ARBA00022898"/>
    </source>
</evidence>
<sequence length="404" mass="45951">MKNIAGNSYIQKKNAIINLDLVPLDEIIKNYETPLHIFLKKKIEDNISTFNNIFKDVFEDFECFYSLKANFLPEICKIVNSKGVGANVVGIPELRLALEVGFSPNSIIVGGPYLPEDLLELSIKSKVKEIIVYGLDDIKKINDVAKKHHIVQNICIRVNSQKYGSKLGVKFNKNSIKILKQSIKSYNHIKVSTILSHFTTQMNDINQFDKNIKNLVSNLKILLEHEIYIENINFGGGFPEATVMSHNRLTKIAQIIKTKVDDFNIKGIYLEPGRYFVGDSGLFLTKVVKVGEDRWIFLNIGNHICPKFAKCSLRFYNASQINEPHKYKTNIAGIVPSDQDVLAKNYFFTQNLIANDYVIVTNTGAYCLTFSNRFPYKLPTIILIDGNSIKEIFDPKRDHDFSIS</sequence>
<dbReference type="SUPFAM" id="SSF51419">
    <property type="entry name" value="PLP-binding barrel"/>
    <property type="match status" value="1"/>
</dbReference>
<name>A0A0F9SS38_9ZZZZ</name>
<proteinExistence type="predicted"/>
<comment type="caution">
    <text evidence="4">The sequence shown here is derived from an EMBL/GenBank/DDBJ whole genome shotgun (WGS) entry which is preliminary data.</text>
</comment>
<dbReference type="Gene3D" id="3.20.20.10">
    <property type="entry name" value="Alanine racemase"/>
    <property type="match status" value="1"/>
</dbReference>
<dbReference type="PANTHER" id="PTHR43727">
    <property type="entry name" value="DIAMINOPIMELATE DECARBOXYLASE"/>
    <property type="match status" value="1"/>
</dbReference>
<dbReference type="InterPro" id="IPR022644">
    <property type="entry name" value="De-COase2_N"/>
</dbReference>
<accession>A0A0F9SS38</accession>
<keyword evidence="2" id="KW-0663">Pyridoxal phosphate</keyword>
<dbReference type="EMBL" id="LAZR01000421">
    <property type="protein sequence ID" value="KKN69679.1"/>
    <property type="molecule type" value="Genomic_DNA"/>
</dbReference>
<evidence type="ECO:0000313" key="4">
    <source>
        <dbReference type="EMBL" id="KKN69679.1"/>
    </source>
</evidence>
<evidence type="ECO:0000256" key="1">
    <source>
        <dbReference type="ARBA" id="ARBA00001933"/>
    </source>
</evidence>
<gene>
    <name evidence="4" type="ORF">LCGC14_0438690</name>
</gene>
<dbReference type="AlphaFoldDB" id="A0A0F9SS38"/>
<dbReference type="InterPro" id="IPR029066">
    <property type="entry name" value="PLP-binding_barrel"/>
</dbReference>
<organism evidence="4">
    <name type="scientific">marine sediment metagenome</name>
    <dbReference type="NCBI Taxonomy" id="412755"/>
    <lineage>
        <taxon>unclassified sequences</taxon>
        <taxon>metagenomes</taxon>
        <taxon>ecological metagenomes</taxon>
    </lineage>
</organism>
<reference evidence="4" key="1">
    <citation type="journal article" date="2015" name="Nature">
        <title>Complex archaea that bridge the gap between prokaryotes and eukaryotes.</title>
        <authorList>
            <person name="Spang A."/>
            <person name="Saw J.H."/>
            <person name="Jorgensen S.L."/>
            <person name="Zaremba-Niedzwiedzka K."/>
            <person name="Martijn J."/>
            <person name="Lind A.E."/>
            <person name="van Eijk R."/>
            <person name="Schleper C."/>
            <person name="Guy L."/>
            <person name="Ettema T.J."/>
        </authorList>
    </citation>
    <scope>NUCLEOTIDE SEQUENCE</scope>
</reference>